<sequence length="284" mass="30349">MPLVSMNEFLPKAKANKFAVGQFNMNNLEFAQAIAQAAKELNSPFIFGVSEGALKYMGIEYTVAIAEAAAKQSGLPVALHLDHGSTFEVAMKCIRAGFSSVMFDGSHHSYEDNIRLTKEVVKAARAMGVSVEGELGTIGGVEDDISVDEADANLAKPEEAIRFYEETGVDCLAIAVGTAHGMYAGEPNIRFDIIEKVASAIPVPVVLHGGSGVPDEMIRKSILAGVGKINVNTENQVACTEAIREALAKDAKVYDPRKYLTPARQAMVEVVKSKIQLFGSANQA</sequence>
<dbReference type="InterPro" id="IPR050246">
    <property type="entry name" value="Class_II_FBP_aldolase"/>
</dbReference>
<feature type="binding site" evidence="5">
    <location>
        <begin position="209"/>
        <end position="211"/>
    </location>
    <ligand>
        <name>dihydroxyacetone phosphate</name>
        <dbReference type="ChEBI" id="CHEBI:57642"/>
    </ligand>
</feature>
<dbReference type="InterPro" id="IPR013785">
    <property type="entry name" value="Aldolase_TIM"/>
</dbReference>
<dbReference type="EMBL" id="QMFB01000033">
    <property type="protein sequence ID" value="RAV12519.1"/>
    <property type="molecule type" value="Genomic_DNA"/>
</dbReference>
<feature type="binding site" evidence="6">
    <location>
        <position position="208"/>
    </location>
    <ligand>
        <name>Zn(2+)</name>
        <dbReference type="ChEBI" id="CHEBI:29105"/>
        <label>1</label>
        <note>catalytic</note>
    </ligand>
</feature>
<protein>
    <submittedName>
        <fullName evidence="7">Class II fructose-1,6-bisphosphate aldolase</fullName>
        <ecNumber evidence="7">4.1.2.13</ecNumber>
    </submittedName>
</protein>
<dbReference type="GO" id="GO:0006096">
    <property type="term" value="P:glycolytic process"/>
    <property type="evidence" value="ECO:0007669"/>
    <property type="project" value="InterPro"/>
</dbReference>
<dbReference type="PROSITE" id="PS00806">
    <property type="entry name" value="ALDOLASE_CLASS_II_2"/>
    <property type="match status" value="1"/>
</dbReference>
<dbReference type="GO" id="GO:0008270">
    <property type="term" value="F:zinc ion binding"/>
    <property type="evidence" value="ECO:0007669"/>
    <property type="project" value="InterPro"/>
</dbReference>
<dbReference type="Proteomes" id="UP000250369">
    <property type="component" value="Unassembled WGS sequence"/>
</dbReference>
<feature type="binding site" evidence="6">
    <location>
        <position position="180"/>
    </location>
    <ligand>
        <name>Zn(2+)</name>
        <dbReference type="ChEBI" id="CHEBI:29105"/>
        <label>1</label>
        <note>catalytic</note>
    </ligand>
</feature>
<dbReference type="RefSeq" id="WP_113035662.1">
    <property type="nucleotide sequence ID" value="NZ_QMFB01000033.1"/>
</dbReference>
<feature type="active site" description="Proton donor" evidence="4">
    <location>
        <position position="82"/>
    </location>
</feature>
<evidence type="ECO:0000256" key="2">
    <source>
        <dbReference type="ARBA" id="ARBA00022833"/>
    </source>
</evidence>
<keyword evidence="1 6" id="KW-0479">Metal-binding</keyword>
<keyword evidence="2 6" id="KW-0862">Zinc</keyword>
<proteinExistence type="predicted"/>
<comment type="caution">
    <text evidence="7">The sequence shown here is derived from an EMBL/GenBank/DDBJ whole genome shotgun (WGS) entry which is preliminary data.</text>
</comment>
<dbReference type="CDD" id="cd00947">
    <property type="entry name" value="TBP_aldolase_IIB"/>
    <property type="match status" value="1"/>
</dbReference>
<dbReference type="NCBIfam" id="TIGR01859">
    <property type="entry name" value="fruc_bis_ald"/>
    <property type="match status" value="1"/>
</dbReference>
<dbReference type="PANTHER" id="PTHR30304">
    <property type="entry name" value="D-TAGATOSE-1,6-BISPHOSPHATE ALDOLASE"/>
    <property type="match status" value="1"/>
</dbReference>
<evidence type="ECO:0000256" key="4">
    <source>
        <dbReference type="PIRSR" id="PIRSR001359-1"/>
    </source>
</evidence>
<dbReference type="GO" id="GO:0004332">
    <property type="term" value="F:fructose-bisphosphate aldolase activity"/>
    <property type="evidence" value="ECO:0007669"/>
    <property type="project" value="UniProtKB-EC"/>
</dbReference>
<feature type="binding site" evidence="5">
    <location>
        <begin position="230"/>
        <end position="233"/>
    </location>
    <ligand>
        <name>dihydroxyacetone phosphate</name>
        <dbReference type="ChEBI" id="CHEBI:57642"/>
    </ligand>
</feature>
<dbReference type="InterPro" id="IPR011289">
    <property type="entry name" value="Fruc_bis_ald_class-2"/>
</dbReference>
<evidence type="ECO:0000256" key="5">
    <source>
        <dbReference type="PIRSR" id="PIRSR001359-2"/>
    </source>
</evidence>
<dbReference type="Pfam" id="PF01116">
    <property type="entry name" value="F_bP_aldolase"/>
    <property type="match status" value="1"/>
</dbReference>
<evidence type="ECO:0000313" key="8">
    <source>
        <dbReference type="Proteomes" id="UP000250369"/>
    </source>
</evidence>
<feature type="binding site" evidence="6">
    <location>
        <position position="83"/>
    </location>
    <ligand>
        <name>Zn(2+)</name>
        <dbReference type="ChEBI" id="CHEBI:29105"/>
        <label>1</label>
        <note>catalytic</note>
    </ligand>
</feature>
<feature type="binding site" evidence="6">
    <location>
        <position position="104"/>
    </location>
    <ligand>
        <name>Zn(2+)</name>
        <dbReference type="ChEBI" id="CHEBI:29105"/>
        <label>2</label>
    </ligand>
</feature>
<dbReference type="GO" id="GO:0030388">
    <property type="term" value="P:fructose 1,6-bisphosphate metabolic process"/>
    <property type="evidence" value="ECO:0007669"/>
    <property type="project" value="InterPro"/>
</dbReference>
<keyword evidence="8" id="KW-1185">Reference proteome</keyword>
<dbReference type="InterPro" id="IPR000771">
    <property type="entry name" value="FBA_II"/>
</dbReference>
<evidence type="ECO:0000256" key="3">
    <source>
        <dbReference type="ARBA" id="ARBA00023239"/>
    </source>
</evidence>
<evidence type="ECO:0000256" key="1">
    <source>
        <dbReference type="ARBA" id="ARBA00022723"/>
    </source>
</evidence>
<gene>
    <name evidence="7" type="primary">fba</name>
    <name evidence="7" type="ORF">DQG23_34900</name>
</gene>
<dbReference type="Gene3D" id="3.20.20.70">
    <property type="entry name" value="Aldolase class I"/>
    <property type="match status" value="1"/>
</dbReference>
<dbReference type="SUPFAM" id="SSF51569">
    <property type="entry name" value="Aldolase"/>
    <property type="match status" value="1"/>
</dbReference>
<name>A0A329LXE9_9BACL</name>
<dbReference type="NCBIfam" id="TIGR00167">
    <property type="entry name" value="cbbA"/>
    <property type="match status" value="1"/>
</dbReference>
<reference evidence="7 8" key="1">
    <citation type="journal article" date="2009" name="Int. J. Syst. Evol. Microbiol.">
        <title>Paenibacillus contaminans sp. nov., isolated from a contaminated laboratory plate.</title>
        <authorList>
            <person name="Chou J.H."/>
            <person name="Lee J.H."/>
            <person name="Lin M.C."/>
            <person name="Chang P.S."/>
            <person name="Arun A.B."/>
            <person name="Young C.C."/>
            <person name="Chen W.M."/>
        </authorList>
    </citation>
    <scope>NUCLEOTIDE SEQUENCE [LARGE SCALE GENOMIC DNA]</scope>
    <source>
        <strain evidence="7 8">CKOBP-6</strain>
    </source>
</reference>
<accession>A0A329LXE9</accession>
<organism evidence="7 8">
    <name type="scientific">Paenibacillus contaminans</name>
    <dbReference type="NCBI Taxonomy" id="450362"/>
    <lineage>
        <taxon>Bacteria</taxon>
        <taxon>Bacillati</taxon>
        <taxon>Bacillota</taxon>
        <taxon>Bacilli</taxon>
        <taxon>Bacillales</taxon>
        <taxon>Paenibacillaceae</taxon>
        <taxon>Paenibacillus</taxon>
    </lineage>
</organism>
<comment type="cofactor">
    <cofactor evidence="6">
        <name>Zn(2+)</name>
        <dbReference type="ChEBI" id="CHEBI:29105"/>
    </cofactor>
    <text evidence="6">Binds 2 Zn(2+) ions per subunit. One is catalytic and the other provides a structural contribution.</text>
</comment>
<dbReference type="OrthoDB" id="9803995at2"/>
<dbReference type="PIRSF" id="PIRSF001359">
    <property type="entry name" value="F_bP_aldolase_II"/>
    <property type="match status" value="1"/>
</dbReference>
<feature type="binding site" evidence="5">
    <location>
        <position position="181"/>
    </location>
    <ligand>
        <name>dihydroxyacetone phosphate</name>
        <dbReference type="ChEBI" id="CHEBI:57642"/>
    </ligand>
</feature>
<feature type="binding site" evidence="6">
    <location>
        <position position="134"/>
    </location>
    <ligand>
        <name>Zn(2+)</name>
        <dbReference type="ChEBI" id="CHEBI:29105"/>
        <label>2</label>
    </ligand>
</feature>
<keyword evidence="3 7" id="KW-0456">Lyase</keyword>
<evidence type="ECO:0000256" key="6">
    <source>
        <dbReference type="PIRSR" id="PIRSR001359-3"/>
    </source>
</evidence>
<dbReference type="EC" id="4.1.2.13" evidence="7"/>
<evidence type="ECO:0000313" key="7">
    <source>
        <dbReference type="EMBL" id="RAV12519.1"/>
    </source>
</evidence>
<dbReference type="AlphaFoldDB" id="A0A329LXE9"/>
<dbReference type="PANTHER" id="PTHR30304:SF0">
    <property type="entry name" value="D-TAGATOSE-1,6-BISPHOSPHATE ALDOLASE SUBUNIT GATY-RELATED"/>
    <property type="match status" value="1"/>
</dbReference>